<evidence type="ECO:0000313" key="5">
    <source>
        <dbReference type="EMBL" id="KKU02639.1"/>
    </source>
</evidence>
<dbReference type="PROSITE" id="PS00629">
    <property type="entry name" value="IMP_1"/>
    <property type="match status" value="1"/>
</dbReference>
<dbReference type="GO" id="GO:0008934">
    <property type="term" value="F:inositol monophosphate 1-phosphatase activity"/>
    <property type="evidence" value="ECO:0007669"/>
    <property type="project" value="TreeGrafter"/>
</dbReference>
<evidence type="ECO:0000256" key="4">
    <source>
        <dbReference type="PIRSR" id="PIRSR600760-2"/>
    </source>
</evidence>
<keyword evidence="3 4" id="KW-0460">Magnesium</keyword>
<dbReference type="Gene3D" id="3.40.190.80">
    <property type="match status" value="1"/>
</dbReference>
<dbReference type="GO" id="GO:0006020">
    <property type="term" value="P:inositol metabolic process"/>
    <property type="evidence" value="ECO:0007669"/>
    <property type="project" value="TreeGrafter"/>
</dbReference>
<dbReference type="InterPro" id="IPR020583">
    <property type="entry name" value="Inositol_monoP_metal-BS"/>
</dbReference>
<dbReference type="PRINTS" id="PR00377">
    <property type="entry name" value="IMPHPHTASES"/>
</dbReference>
<dbReference type="EMBL" id="LCKS01000010">
    <property type="protein sequence ID" value="KKU02639.1"/>
    <property type="molecule type" value="Genomic_DNA"/>
</dbReference>
<feature type="binding site" evidence="4">
    <location>
        <position position="89"/>
    </location>
    <ligand>
        <name>Mg(2+)</name>
        <dbReference type="ChEBI" id="CHEBI:18420"/>
        <label>1</label>
        <note>catalytic</note>
    </ligand>
</feature>
<keyword evidence="2" id="KW-0378">Hydrolase</keyword>
<feature type="binding site" evidence="4">
    <location>
        <position position="87"/>
    </location>
    <ligand>
        <name>Mg(2+)</name>
        <dbReference type="ChEBI" id="CHEBI:18420"/>
        <label>1</label>
        <note>catalytic</note>
    </ligand>
</feature>
<accession>A0A0G1M396</accession>
<organism evidence="5 6">
    <name type="scientific">Candidatus Amesbacteria bacterium GW2011_GWC2_45_19</name>
    <dbReference type="NCBI Taxonomy" id="1618366"/>
    <lineage>
        <taxon>Bacteria</taxon>
        <taxon>Candidatus Amesiibacteriota</taxon>
    </lineage>
</organism>
<dbReference type="SUPFAM" id="SSF56655">
    <property type="entry name" value="Carbohydrate phosphatase"/>
    <property type="match status" value="1"/>
</dbReference>
<feature type="binding site" evidence="4">
    <location>
        <position position="90"/>
    </location>
    <ligand>
        <name>Mg(2+)</name>
        <dbReference type="ChEBI" id="CHEBI:18420"/>
        <label>2</label>
    </ligand>
</feature>
<keyword evidence="1 4" id="KW-0479">Metal-binding</keyword>
<reference evidence="5 6" key="1">
    <citation type="journal article" date="2015" name="Nature">
        <title>rRNA introns, odd ribosomes, and small enigmatic genomes across a large radiation of phyla.</title>
        <authorList>
            <person name="Brown C.T."/>
            <person name="Hug L.A."/>
            <person name="Thomas B.C."/>
            <person name="Sharon I."/>
            <person name="Castelle C.J."/>
            <person name="Singh A."/>
            <person name="Wilkins M.J."/>
            <person name="Williams K.H."/>
            <person name="Banfield J.F."/>
        </authorList>
    </citation>
    <scope>NUCLEOTIDE SEQUENCE [LARGE SCALE GENOMIC DNA]</scope>
</reference>
<dbReference type="Proteomes" id="UP000034264">
    <property type="component" value="Unassembled WGS sequence"/>
</dbReference>
<proteinExistence type="predicted"/>
<comment type="caution">
    <text evidence="5">The sequence shown here is derived from an EMBL/GenBank/DDBJ whole genome shotgun (WGS) entry which is preliminary data.</text>
</comment>
<feature type="binding site" evidence="4">
    <location>
        <position position="71"/>
    </location>
    <ligand>
        <name>Mg(2+)</name>
        <dbReference type="ChEBI" id="CHEBI:18420"/>
        <label>1</label>
        <note>catalytic</note>
    </ligand>
</feature>
<comment type="cofactor">
    <cofactor evidence="4">
        <name>Mg(2+)</name>
        <dbReference type="ChEBI" id="CHEBI:18420"/>
    </cofactor>
</comment>
<dbReference type="Gene3D" id="3.30.540.10">
    <property type="entry name" value="Fructose-1,6-Bisphosphatase, subunit A, domain 1"/>
    <property type="match status" value="1"/>
</dbReference>
<evidence type="ECO:0000256" key="1">
    <source>
        <dbReference type="ARBA" id="ARBA00022723"/>
    </source>
</evidence>
<gene>
    <name evidence="5" type="ORF">UX05_C0010G0031</name>
</gene>
<dbReference type="GO" id="GO:0007165">
    <property type="term" value="P:signal transduction"/>
    <property type="evidence" value="ECO:0007669"/>
    <property type="project" value="TreeGrafter"/>
</dbReference>
<dbReference type="Pfam" id="PF00459">
    <property type="entry name" value="Inositol_P"/>
    <property type="match status" value="1"/>
</dbReference>
<dbReference type="CDD" id="cd01637">
    <property type="entry name" value="IMPase_like"/>
    <property type="match status" value="1"/>
</dbReference>
<dbReference type="PANTHER" id="PTHR20854">
    <property type="entry name" value="INOSITOL MONOPHOSPHATASE"/>
    <property type="match status" value="1"/>
</dbReference>
<dbReference type="AlphaFoldDB" id="A0A0G1M396"/>
<evidence type="ECO:0000313" key="6">
    <source>
        <dbReference type="Proteomes" id="UP000034264"/>
    </source>
</evidence>
<dbReference type="PANTHER" id="PTHR20854:SF4">
    <property type="entry name" value="INOSITOL-1-MONOPHOSPHATASE-RELATED"/>
    <property type="match status" value="1"/>
</dbReference>
<dbReference type="InterPro" id="IPR000760">
    <property type="entry name" value="Inositol_monophosphatase-like"/>
</dbReference>
<name>A0A0G1M396_9BACT</name>
<evidence type="ECO:0000256" key="3">
    <source>
        <dbReference type="ARBA" id="ARBA00022842"/>
    </source>
</evidence>
<sequence length="270" mass="30471">MDQQILITAKIIMPSFLQTIDRYLLTIQYLGTKIKKGADSKSLVTKADLHIQTMFEQWVSENFTGQNVFGEENPPQSIGSDWIWYIDPIDGTTLFSRGIQEWGIIICLTYREVPILSWIYFPYIKSLYFSQKNQGSYKNGLKIHTSAVNAVKKAVVSGVYLNTLDREEIMLGKLWKDSLWGLIGRSLATDFCALAEGKIDIVVCYDCYSWEYKALSLLVEEAGGACCGFNKSKFKVSQTQPQSLIAFSNAKLMHTAIKLVRTPPPLTHSV</sequence>
<dbReference type="GO" id="GO:0046872">
    <property type="term" value="F:metal ion binding"/>
    <property type="evidence" value="ECO:0007669"/>
    <property type="project" value="UniProtKB-KW"/>
</dbReference>
<evidence type="ECO:0000256" key="2">
    <source>
        <dbReference type="ARBA" id="ARBA00022801"/>
    </source>
</evidence>
<protein>
    <submittedName>
        <fullName evidence="5">Inositol monophosphatase</fullName>
    </submittedName>
</protein>